<dbReference type="Proteomes" id="UP000472268">
    <property type="component" value="Unplaced"/>
</dbReference>
<dbReference type="Ensembl" id="ENSSSUT00005037447.1">
    <property type="protein sequence ID" value="ENSSSUP00005032828.1"/>
    <property type="gene ID" value="ENSSSUG00005021143.1"/>
</dbReference>
<accession>A0A673V563</accession>
<reference evidence="1" key="1">
    <citation type="submission" date="2025-08" db="UniProtKB">
        <authorList>
            <consortium name="Ensembl"/>
        </authorList>
    </citation>
    <scope>IDENTIFICATION</scope>
</reference>
<evidence type="ECO:0000313" key="2">
    <source>
        <dbReference type="Proteomes" id="UP000472268"/>
    </source>
</evidence>
<keyword evidence="2" id="KW-1185">Reference proteome</keyword>
<evidence type="ECO:0000313" key="1">
    <source>
        <dbReference type="Ensembl" id="ENSSSUP00005032828.1"/>
    </source>
</evidence>
<dbReference type="AlphaFoldDB" id="A0A673V563"/>
<protein>
    <submittedName>
        <fullName evidence="1">Uncharacterized protein</fullName>
    </submittedName>
</protein>
<reference evidence="1" key="2">
    <citation type="submission" date="2025-09" db="UniProtKB">
        <authorList>
            <consortium name="Ensembl"/>
        </authorList>
    </citation>
    <scope>IDENTIFICATION</scope>
</reference>
<proteinExistence type="predicted"/>
<organism evidence="1 2">
    <name type="scientific">Suricata suricatta</name>
    <name type="common">Meerkat</name>
    <dbReference type="NCBI Taxonomy" id="37032"/>
    <lineage>
        <taxon>Eukaryota</taxon>
        <taxon>Metazoa</taxon>
        <taxon>Chordata</taxon>
        <taxon>Craniata</taxon>
        <taxon>Vertebrata</taxon>
        <taxon>Euteleostomi</taxon>
        <taxon>Mammalia</taxon>
        <taxon>Eutheria</taxon>
        <taxon>Laurasiatheria</taxon>
        <taxon>Carnivora</taxon>
        <taxon>Feliformia</taxon>
        <taxon>Herpestidae</taxon>
        <taxon>Suricata</taxon>
    </lineage>
</organism>
<name>A0A673V563_SURSU</name>
<sequence length="91" mass="10863">FYFIFWRKNALKNSLKYDCHLFSTKNFLRLFKTRFTNLSFHRCSPSPGVFKMKEKTTLPLDCSFVWGDGGAEKERDREREKDSLIHLCSVF</sequence>